<feature type="domain" description="DUF218" evidence="2">
    <location>
        <begin position="180"/>
        <end position="317"/>
    </location>
</feature>
<evidence type="ECO:0000259" key="2">
    <source>
        <dbReference type="Pfam" id="PF02698"/>
    </source>
</evidence>
<dbReference type="GO" id="GO:0005886">
    <property type="term" value="C:plasma membrane"/>
    <property type="evidence" value="ECO:0007669"/>
    <property type="project" value="TreeGrafter"/>
</dbReference>
<dbReference type="PANTHER" id="PTHR30336:SF4">
    <property type="entry name" value="ENVELOPE BIOGENESIS FACTOR ELYC"/>
    <property type="match status" value="1"/>
</dbReference>
<dbReference type="EMBL" id="RSCO01000015">
    <property type="protein sequence ID" value="RYM95823.1"/>
    <property type="molecule type" value="Genomic_DNA"/>
</dbReference>
<dbReference type="Proteomes" id="UP000293613">
    <property type="component" value="Unassembled WGS sequence"/>
</dbReference>
<protein>
    <submittedName>
        <fullName evidence="3">Transporter</fullName>
    </submittedName>
</protein>
<keyword evidence="1" id="KW-1133">Transmembrane helix</keyword>
<sequence>MQADSAMMTLLTWCPLLVGVTFFALTMAFNRRSLWSGFSAFVMLLGIGATSIVLLMTASQYVTGSLLGTLALIAISLVAVALLLFPFALGIFLIAEGIRLLRREGLSPANCLSLALGVLICFDLLVFPAIVASVHNDAVNWVFGVLSACTFYFSAQLAIYCLSSALNLIHFGKARNIAQILVLGSGLFGETVPPLLQKRIAKGIEIQRQDPHAWLILSGGQGAGEDVPEGVAMKAWALAHGADPANTVCEERSRNTRENLLFSRNLFADPNGKTAIVSTGYHVFRALLLSKQLHMNAVGYGSKTPWYFSLNALLREFIAYVSMTRKWQIVILVVLLTPFWVSGVAGLVQAIQHLA</sequence>
<feature type="transmembrane region" description="Helical" evidence="1">
    <location>
        <begin position="37"/>
        <end position="58"/>
    </location>
</feature>
<reference evidence="3 4" key="1">
    <citation type="journal article" date="2019" name="Appl. Environ. Microbiol.">
        <title>Dissecting the evolutionary development of the Bifidobacterium animalis species through comparative genomics analyses.</title>
        <authorList>
            <person name="Lugli G.A."/>
            <person name="Mancino W."/>
            <person name="Milani C."/>
            <person name="Duranti S."/>
            <person name="Mancabelli L."/>
            <person name="Napoli S."/>
            <person name="Mangifesta M."/>
            <person name="Viappiani A."/>
            <person name="Anzalone R."/>
            <person name="Longhi G."/>
            <person name="van Sinderen D."/>
            <person name="Ventura M."/>
            <person name="Turroni F."/>
        </authorList>
    </citation>
    <scope>NUCLEOTIDE SEQUENCE [LARGE SCALE GENOMIC DNA]</scope>
    <source>
        <strain evidence="3 4">2011B</strain>
    </source>
</reference>
<organism evidence="3 4">
    <name type="scientific">Bifidobacterium animalis subsp. lactis</name>
    <name type="common">Bifidobacterium lactis</name>
    <dbReference type="NCBI Taxonomy" id="302911"/>
    <lineage>
        <taxon>Bacteria</taxon>
        <taxon>Bacillati</taxon>
        <taxon>Actinomycetota</taxon>
        <taxon>Actinomycetes</taxon>
        <taxon>Bifidobacteriales</taxon>
        <taxon>Bifidobacteriaceae</taxon>
        <taxon>Bifidobacterium</taxon>
    </lineage>
</organism>
<dbReference type="InterPro" id="IPR003848">
    <property type="entry name" value="DUF218"/>
</dbReference>
<dbReference type="InterPro" id="IPR051599">
    <property type="entry name" value="Cell_Envelope_Assoc"/>
</dbReference>
<keyword evidence="1" id="KW-0472">Membrane</keyword>
<dbReference type="CDD" id="cd06259">
    <property type="entry name" value="YdcF-like"/>
    <property type="match status" value="1"/>
</dbReference>
<dbReference type="GO" id="GO:0000270">
    <property type="term" value="P:peptidoglycan metabolic process"/>
    <property type="evidence" value="ECO:0007669"/>
    <property type="project" value="TreeGrafter"/>
</dbReference>
<dbReference type="AlphaFoldDB" id="A0A8B3RII7"/>
<gene>
    <name evidence="3" type="ORF">PG2011B_0481</name>
</gene>
<evidence type="ECO:0000313" key="4">
    <source>
        <dbReference type="Proteomes" id="UP000293613"/>
    </source>
</evidence>
<feature type="transmembrane region" description="Helical" evidence="1">
    <location>
        <begin position="329"/>
        <end position="351"/>
    </location>
</feature>
<evidence type="ECO:0000256" key="1">
    <source>
        <dbReference type="SAM" id="Phobius"/>
    </source>
</evidence>
<evidence type="ECO:0000313" key="3">
    <source>
        <dbReference type="EMBL" id="RYM95823.1"/>
    </source>
</evidence>
<dbReference type="PANTHER" id="PTHR30336">
    <property type="entry name" value="INNER MEMBRANE PROTEIN, PROBABLE PERMEASE"/>
    <property type="match status" value="1"/>
</dbReference>
<comment type="caution">
    <text evidence="3">The sequence shown here is derived from an EMBL/GenBank/DDBJ whole genome shotgun (WGS) entry which is preliminary data.</text>
</comment>
<name>A0A8B3RII7_BIFAN</name>
<proteinExistence type="predicted"/>
<dbReference type="Gene3D" id="3.40.50.620">
    <property type="entry name" value="HUPs"/>
    <property type="match status" value="1"/>
</dbReference>
<dbReference type="InterPro" id="IPR014729">
    <property type="entry name" value="Rossmann-like_a/b/a_fold"/>
</dbReference>
<dbReference type="RefSeq" id="WP_130077272.1">
    <property type="nucleotide sequence ID" value="NZ_RSCO01000015.1"/>
</dbReference>
<accession>A0A8B3RII7</accession>
<feature type="transmembrane region" description="Helical" evidence="1">
    <location>
        <begin position="6"/>
        <end position="25"/>
    </location>
</feature>
<dbReference type="GO" id="GO:0043164">
    <property type="term" value="P:Gram-negative-bacterium-type cell wall biogenesis"/>
    <property type="evidence" value="ECO:0007669"/>
    <property type="project" value="TreeGrafter"/>
</dbReference>
<dbReference type="Pfam" id="PF02698">
    <property type="entry name" value="DUF218"/>
    <property type="match status" value="1"/>
</dbReference>
<keyword evidence="1" id="KW-0812">Transmembrane</keyword>
<feature type="transmembrane region" description="Helical" evidence="1">
    <location>
        <begin position="114"/>
        <end position="135"/>
    </location>
</feature>
<feature type="transmembrane region" description="Helical" evidence="1">
    <location>
        <begin position="70"/>
        <end position="94"/>
    </location>
</feature>
<feature type="transmembrane region" description="Helical" evidence="1">
    <location>
        <begin position="141"/>
        <end position="169"/>
    </location>
</feature>